<keyword evidence="9" id="KW-0479">Metal-binding</keyword>
<evidence type="ECO:0000256" key="6">
    <source>
        <dbReference type="ARBA" id="ARBA00023141"/>
    </source>
</evidence>
<feature type="binding site" evidence="9">
    <location>
        <position position="224"/>
    </location>
    <ligand>
        <name>Mg(2+)</name>
        <dbReference type="ChEBI" id="CHEBI:18420"/>
        <label>1</label>
    </ligand>
</feature>
<dbReference type="EMBL" id="AZJI01000004">
    <property type="protein sequence ID" value="ETD24260.1"/>
    <property type="molecule type" value="Genomic_DNA"/>
</dbReference>
<feature type="binding site" evidence="9">
    <location>
        <position position="78"/>
    </location>
    <ligand>
        <name>anthranilate</name>
        <dbReference type="ChEBI" id="CHEBI:16567"/>
        <label>1</label>
    </ligand>
</feature>
<dbReference type="Pfam" id="PF02885">
    <property type="entry name" value="Glycos_trans_3N"/>
    <property type="match status" value="1"/>
</dbReference>
<proteinExistence type="inferred from homology"/>
<feature type="binding site" evidence="9">
    <location>
        <position position="109"/>
    </location>
    <ligand>
        <name>anthranilate</name>
        <dbReference type="ChEBI" id="CHEBI:16567"/>
        <label>1</label>
    </ligand>
</feature>
<dbReference type="PANTHER" id="PTHR43285">
    <property type="entry name" value="ANTHRANILATE PHOSPHORIBOSYLTRANSFERASE"/>
    <property type="match status" value="1"/>
</dbReference>
<dbReference type="FunFam" id="3.40.1030.10:FF:000002">
    <property type="entry name" value="Anthranilate phosphoribosyltransferase"/>
    <property type="match status" value="1"/>
</dbReference>
<evidence type="ECO:0000256" key="8">
    <source>
        <dbReference type="ARBA" id="ARBA00061188"/>
    </source>
</evidence>
<evidence type="ECO:0000256" key="2">
    <source>
        <dbReference type="ARBA" id="ARBA00022605"/>
    </source>
</evidence>
<dbReference type="GO" id="GO:0000162">
    <property type="term" value="P:L-tryptophan biosynthetic process"/>
    <property type="evidence" value="ECO:0007669"/>
    <property type="project" value="UniProtKB-UniRule"/>
</dbReference>
<feature type="binding site" evidence="9">
    <location>
        <position position="118"/>
    </location>
    <ligand>
        <name>5-phospho-alpha-D-ribose 1-diphosphate</name>
        <dbReference type="ChEBI" id="CHEBI:58017"/>
    </ligand>
</feature>
<dbReference type="InterPro" id="IPR005940">
    <property type="entry name" value="Anthranilate_Pribosyl_Tfrase"/>
</dbReference>
<dbReference type="GO" id="GO:0000287">
    <property type="term" value="F:magnesium ion binding"/>
    <property type="evidence" value="ECO:0007669"/>
    <property type="project" value="UniProtKB-UniRule"/>
</dbReference>
<dbReference type="SUPFAM" id="SSF52418">
    <property type="entry name" value="Nucleoside phosphorylase/phosphoribosyltransferase catalytic domain"/>
    <property type="match status" value="1"/>
</dbReference>
<dbReference type="HAMAP" id="MF_00211">
    <property type="entry name" value="TrpD"/>
    <property type="match status" value="1"/>
</dbReference>
<dbReference type="Gene3D" id="1.20.970.10">
    <property type="entry name" value="Transferase, Pyrimidine Nucleoside Phosphorylase, Chain C"/>
    <property type="match status" value="1"/>
</dbReference>
<dbReference type="NCBIfam" id="TIGR01245">
    <property type="entry name" value="trpD"/>
    <property type="match status" value="1"/>
</dbReference>
<evidence type="ECO:0000256" key="3">
    <source>
        <dbReference type="ARBA" id="ARBA00022676"/>
    </source>
</evidence>
<dbReference type="STRING" id="1357400.HMPREF2086_01010"/>
<dbReference type="Pfam" id="PF00591">
    <property type="entry name" value="Glycos_transf_3"/>
    <property type="match status" value="1"/>
</dbReference>
<comment type="function">
    <text evidence="9">Catalyzes the transfer of the phosphoribosyl group of 5-phosphorylribose-1-pyrophosphate (PRPP) to anthranilate to yield N-(5'-phosphoribosyl)-anthranilate (PRA).</text>
</comment>
<feature type="binding site" evidence="9">
    <location>
        <position position="90"/>
    </location>
    <ligand>
        <name>Mg(2+)</name>
        <dbReference type="ChEBI" id="CHEBI:18420"/>
        <label>1</label>
    </ligand>
</feature>
<evidence type="ECO:0000256" key="9">
    <source>
        <dbReference type="HAMAP-Rule" id="MF_00211"/>
    </source>
</evidence>
<organism evidence="12 13">
    <name type="scientific">Helicobacter macacae MIT 99-5501</name>
    <dbReference type="NCBI Taxonomy" id="1357400"/>
    <lineage>
        <taxon>Bacteria</taxon>
        <taxon>Pseudomonadati</taxon>
        <taxon>Campylobacterota</taxon>
        <taxon>Epsilonproteobacteria</taxon>
        <taxon>Campylobacterales</taxon>
        <taxon>Helicobacteraceae</taxon>
        <taxon>Helicobacter</taxon>
    </lineage>
</organism>
<dbReference type="SUPFAM" id="SSF47648">
    <property type="entry name" value="Nucleoside phosphorylase/phosphoribosyltransferase N-terminal domain"/>
    <property type="match status" value="1"/>
</dbReference>
<accession>V8CB62</accession>
<dbReference type="InterPro" id="IPR035902">
    <property type="entry name" value="Nuc_phospho_transferase"/>
</dbReference>
<comment type="cofactor">
    <cofactor evidence="9">
        <name>Mg(2+)</name>
        <dbReference type="ChEBI" id="CHEBI:18420"/>
    </cofactor>
    <text evidence="9">Binds 2 magnesium ions per monomer.</text>
</comment>
<feature type="binding site" evidence="9">
    <location>
        <position position="224"/>
    </location>
    <ligand>
        <name>Mg(2+)</name>
        <dbReference type="ChEBI" id="CHEBI:18420"/>
        <label>2</label>
    </ligand>
</feature>
<feature type="domain" description="Glycosyl transferase family 3" evidence="10">
    <location>
        <begin position="72"/>
        <end position="322"/>
    </location>
</feature>
<dbReference type="RefSeq" id="WP_023927736.1">
    <property type="nucleotide sequence ID" value="NZ_KI669454.1"/>
</dbReference>
<feature type="binding site" evidence="9">
    <location>
        <position position="86"/>
    </location>
    <ligand>
        <name>5-phospho-alpha-D-ribose 1-diphosphate</name>
        <dbReference type="ChEBI" id="CHEBI:58017"/>
    </ligand>
</feature>
<keyword evidence="13" id="KW-1185">Reference proteome</keyword>
<reference evidence="12 13" key="1">
    <citation type="journal article" date="2014" name="Genome Announc.">
        <title>Draft genome sequences of six enterohepatic helicobacter species isolated from humans and one from rhesus macaques.</title>
        <authorList>
            <person name="Shen Z."/>
            <person name="Sheh A."/>
            <person name="Young S.K."/>
            <person name="Abouelliel A."/>
            <person name="Ward D.V."/>
            <person name="Earl A.M."/>
            <person name="Fox J.G."/>
        </authorList>
    </citation>
    <scope>NUCLEOTIDE SEQUENCE [LARGE SCALE GENOMIC DNA]</scope>
    <source>
        <strain evidence="12 13">MIT 99-5501</strain>
    </source>
</reference>
<feature type="binding site" evidence="9">
    <location>
        <position position="78"/>
    </location>
    <ligand>
        <name>5-phospho-alpha-D-ribose 1-diphosphate</name>
        <dbReference type="ChEBI" id="CHEBI:58017"/>
    </ligand>
</feature>
<dbReference type="eggNOG" id="COG0547">
    <property type="taxonomic scope" value="Bacteria"/>
</dbReference>
<feature type="binding site" evidence="9">
    <location>
        <position position="223"/>
    </location>
    <ligand>
        <name>Mg(2+)</name>
        <dbReference type="ChEBI" id="CHEBI:18420"/>
        <label>2</label>
    </ligand>
</feature>
<dbReference type="GO" id="GO:0005829">
    <property type="term" value="C:cytosol"/>
    <property type="evidence" value="ECO:0007669"/>
    <property type="project" value="TreeGrafter"/>
</dbReference>
<dbReference type="UniPathway" id="UPA00035">
    <property type="reaction ID" value="UER00041"/>
</dbReference>
<evidence type="ECO:0000256" key="1">
    <source>
        <dbReference type="ARBA" id="ARBA00004907"/>
    </source>
</evidence>
<feature type="binding site" evidence="9">
    <location>
        <begin position="88"/>
        <end position="91"/>
    </location>
    <ligand>
        <name>5-phospho-alpha-D-ribose 1-diphosphate</name>
        <dbReference type="ChEBI" id="CHEBI:58017"/>
    </ligand>
</feature>
<comment type="similarity">
    <text evidence="9">Belongs to the anthranilate phosphoribosyltransferase family.</text>
</comment>
<dbReference type="EC" id="2.4.2.18" evidence="9"/>
<dbReference type="OrthoDB" id="9806430at2"/>
<keyword evidence="4 9" id="KW-0808">Transferase</keyword>
<feature type="binding site" evidence="9">
    <location>
        <begin position="106"/>
        <end position="114"/>
    </location>
    <ligand>
        <name>5-phospho-alpha-D-ribose 1-diphosphate</name>
        <dbReference type="ChEBI" id="CHEBI:58017"/>
    </ligand>
</feature>
<feature type="binding site" evidence="9">
    <location>
        <position position="164"/>
    </location>
    <ligand>
        <name>anthranilate</name>
        <dbReference type="ChEBI" id="CHEBI:16567"/>
        <label>2</label>
    </ligand>
</feature>
<protein>
    <recommendedName>
        <fullName evidence="9">Anthranilate phosphoribosyltransferase</fullName>
        <ecNumber evidence="9">2.4.2.18</ecNumber>
    </recommendedName>
</protein>
<evidence type="ECO:0000259" key="10">
    <source>
        <dbReference type="Pfam" id="PF00591"/>
    </source>
</evidence>
<keyword evidence="2 9" id="KW-0028">Amino-acid biosynthesis</keyword>
<feature type="binding site" evidence="9">
    <location>
        <begin position="81"/>
        <end position="82"/>
    </location>
    <ligand>
        <name>5-phospho-alpha-D-ribose 1-diphosphate</name>
        <dbReference type="ChEBI" id="CHEBI:58017"/>
    </ligand>
</feature>
<keyword evidence="6 9" id="KW-0057">Aromatic amino acid biosynthesis</keyword>
<dbReference type="Proteomes" id="UP000018731">
    <property type="component" value="Unassembled WGS sequence"/>
</dbReference>
<evidence type="ECO:0000313" key="13">
    <source>
        <dbReference type="Proteomes" id="UP000018731"/>
    </source>
</evidence>
<dbReference type="AlphaFoldDB" id="V8CB62"/>
<name>V8CB62_9HELI</name>
<dbReference type="PANTHER" id="PTHR43285:SF2">
    <property type="entry name" value="ANTHRANILATE PHOSPHORIBOSYLTRANSFERASE"/>
    <property type="match status" value="1"/>
</dbReference>
<evidence type="ECO:0000256" key="7">
    <source>
        <dbReference type="ARBA" id="ARBA00052328"/>
    </source>
</evidence>
<keyword evidence="9" id="KW-0460">Magnesium</keyword>
<dbReference type="InterPro" id="IPR036320">
    <property type="entry name" value="Glycosyl_Trfase_fam3_N_dom_sf"/>
</dbReference>
<evidence type="ECO:0000313" key="12">
    <source>
        <dbReference type="EMBL" id="ETD24260.1"/>
    </source>
</evidence>
<comment type="subunit">
    <text evidence="9">Homodimer.</text>
</comment>
<evidence type="ECO:0000259" key="11">
    <source>
        <dbReference type="Pfam" id="PF02885"/>
    </source>
</evidence>
<comment type="similarity">
    <text evidence="8">In the C-terminal section; belongs to the anthranilate phosphoribosyltransferase family.</text>
</comment>
<comment type="pathway">
    <text evidence="1 9">Amino-acid biosynthesis; L-tryptophan biosynthesis; L-tryptophan from chorismate: step 2/5.</text>
</comment>
<dbReference type="GO" id="GO:0004048">
    <property type="term" value="F:anthranilate phosphoribosyltransferase activity"/>
    <property type="evidence" value="ECO:0007669"/>
    <property type="project" value="UniProtKB-UniRule"/>
</dbReference>
<keyword evidence="3 9" id="KW-0328">Glycosyltransferase</keyword>
<comment type="caution">
    <text evidence="12">The sequence shown here is derived from an EMBL/GenBank/DDBJ whole genome shotgun (WGS) entry which is preliminary data.</text>
</comment>
<evidence type="ECO:0000256" key="4">
    <source>
        <dbReference type="ARBA" id="ARBA00022679"/>
    </source>
</evidence>
<sequence>MITDTIHSLTRKENLSSKQAKTTMDAIMEGKVSDVQIAAFLTALACKGESIDEITASVRSLREHCEHIECGEVLEIVGTGGDGSHSFNISSTASFIIASGGVKVAKHGNRAFSSKCGAADVFEALGVNISLPRERAKALIDEVGMCFLFAQNYHSAMKNVAPVRKELAIRTIFNIIGPLCNPANPQMEIMGVYEQRLLAPMAKVLQNLGIKRALVVYGLDKLDEISLSAPTQIYEVNGDKIDTYTISPQDFGYEVCDKSALKGGEAKENAQIIRDILSGKEKGAKAKIACLNAGAGLYLAGKASTIKEGVKLAESLIESGKASAKLEELIAKSK</sequence>
<dbReference type="InterPro" id="IPR017459">
    <property type="entry name" value="Glycosyl_Trfase_fam3_N_dom"/>
</dbReference>
<evidence type="ECO:0000256" key="5">
    <source>
        <dbReference type="ARBA" id="ARBA00022822"/>
    </source>
</evidence>
<dbReference type="Gene3D" id="3.40.1030.10">
    <property type="entry name" value="Nucleoside phosphorylase/phosphoribosyltransferase catalytic domain"/>
    <property type="match status" value="1"/>
</dbReference>
<gene>
    <name evidence="9" type="primary">trpD</name>
    <name evidence="12" type="ORF">HMPREF2086_01010</name>
</gene>
<feature type="domain" description="Glycosyl transferase family 3 N-terminal" evidence="11">
    <location>
        <begin position="4"/>
        <end position="65"/>
    </location>
</feature>
<dbReference type="HOGENOM" id="CLU_034315_2_1_7"/>
<keyword evidence="5 9" id="KW-0822">Tryptophan biosynthesis</keyword>
<dbReference type="PATRIC" id="fig|1357400.3.peg.1381"/>
<dbReference type="InterPro" id="IPR000312">
    <property type="entry name" value="Glycosyl_Trfase_fam3"/>
</dbReference>
<comment type="catalytic activity">
    <reaction evidence="7 9">
        <text>N-(5-phospho-beta-D-ribosyl)anthranilate + diphosphate = 5-phospho-alpha-D-ribose 1-diphosphate + anthranilate</text>
        <dbReference type="Rhea" id="RHEA:11768"/>
        <dbReference type="ChEBI" id="CHEBI:16567"/>
        <dbReference type="ChEBI" id="CHEBI:18277"/>
        <dbReference type="ChEBI" id="CHEBI:33019"/>
        <dbReference type="ChEBI" id="CHEBI:58017"/>
        <dbReference type="EC" id="2.4.2.18"/>
    </reaction>
</comment>
<comment type="caution">
    <text evidence="9">Lacks conserved residue(s) required for the propagation of feature annotation.</text>
</comment>